<feature type="domain" description="RPAP1 N-terminal" evidence="4">
    <location>
        <begin position="101"/>
        <end position="144"/>
    </location>
</feature>
<evidence type="ECO:0000259" key="3">
    <source>
        <dbReference type="Pfam" id="PF08620"/>
    </source>
</evidence>
<dbReference type="EMBL" id="LHPG02000004">
    <property type="protein sequence ID" value="PRW59348.1"/>
    <property type="molecule type" value="Genomic_DNA"/>
</dbReference>
<sequence>MAGLMAAMQSALKDIVGDVQERAVAAPPQPPPPPVAPAAEAPGGAFPAATHRKLSKFALGRQQQRSGGVAAAAAGPPAAQPAATETAAVAAADSPQDDESRIDAENRQLLAAMSEEQLAAAREEVLQRLPPGAADFLRRRGAEKAAKAGPAAGSAATAAAAAAGSAGSEQAPAAGAQPAAKQAAAAARALPQRQQPQPSQLRPAAGGSDSAPQASLAARLRFDVEGAVVGLRPAGSSADVSPAEVAERDPLRQEGGASGEGYSVQEACLLARSSVPQQRVLALRLLRAVLALSRPSVAASDTRLVTLPAALAAQLEQEGQCEAVAVEWVAVWHHALHAADMVLLLRRSLDDPHSAVVAAAAEALTALVGASGPAGAAEEAAAEMADACTLTGWPVPAMRHMQRPTASGAWVAAPAAPQLHLDADVEDEGQEEALNEHQLAKVDPLSGLLHMSLLERIVYLLTTARAAAAVEPLLSILIRCCQAGKDVANQIMDTPGMTDALKTVLDSPPPPVPAGGAAAEGPGDATAGAFYAARPKALRLLRQLAQASKAAARQLQEEGLVRFALDQLLRPAGMAVEPAPARSSSRGSSDGGLKQRGQLTEALRLWRSYAQHGFYLLLLDDAYPSLCTHFTPPPLPPAANGAAQEQLQQWAVAREAYAAAAQLCWHAARCEQHDSQLSPQCAAALAAEALGWLAGCPLQQLLDSCAAAAAVGAPTGSGSPGNSSSGGAAAAAAAAGMTARLSSFPAVAAAMPSSSQQAVLLSTLAAVLHFVGSYWSTQTWHTAAEKAAAAQQLATLGLLPAADADSSSGSSSSMSALQQALLLAGYAAPWLAMMPEPDQAGTQGAAAALEPPANIALLRPQGSRLPLPADWMLHGLPLPPVEAHLAASPGGAGEGALLLALGWEQQQLGSMGPWAPGDAAALAEHKLRSTVLLLFGEQHEQGATQGVVPGALEAIGEEEEEEDDRALWERPLACWVAAALMDRYCAAAGAAADGCAAGITAGTSSSDEAGSGLRGWQQQEARQLAQHFAAASYGDALFGAAVALLLRRTVRLDVQLEVLSVLADEQALHLLPPLRLLPGSPAAYLASPSGSDAGAFGQACFGAAAGAAGASGSSSRRQETDLYLKLLSDGPLERCLAASSSGAAVEADSGSAQEGDGTGFAACSAAVPLVLHRLASACFDGPDASSAQPSAGQGHALLCSILQRCSGGSPEQQHLLGMLLRWDTTAGAPSDALSQGRVAAIEAACSAAGIDAAGVLGAALEA</sequence>
<feature type="compositionally biased region" description="Low complexity" evidence="2">
    <location>
        <begin position="147"/>
        <end position="205"/>
    </location>
</feature>
<evidence type="ECO:0000259" key="4">
    <source>
        <dbReference type="Pfam" id="PF08621"/>
    </source>
</evidence>
<feature type="region of interest" description="Disordered" evidence="2">
    <location>
        <begin position="19"/>
        <end position="108"/>
    </location>
</feature>
<dbReference type="AlphaFoldDB" id="A0A2P6TZ58"/>
<protein>
    <submittedName>
        <fullName evidence="5">RNA polymerase II-associated</fullName>
    </submittedName>
</protein>
<dbReference type="STRING" id="3076.A0A2P6TZ58"/>
<evidence type="ECO:0000256" key="2">
    <source>
        <dbReference type="SAM" id="MobiDB-lite"/>
    </source>
</evidence>
<feature type="domain" description="RPAP1 C-terminal" evidence="3">
    <location>
        <begin position="220"/>
        <end position="291"/>
    </location>
</feature>
<organism evidence="5 6">
    <name type="scientific">Chlorella sorokiniana</name>
    <name type="common">Freshwater green alga</name>
    <dbReference type="NCBI Taxonomy" id="3076"/>
    <lineage>
        <taxon>Eukaryota</taxon>
        <taxon>Viridiplantae</taxon>
        <taxon>Chlorophyta</taxon>
        <taxon>core chlorophytes</taxon>
        <taxon>Trebouxiophyceae</taxon>
        <taxon>Chlorellales</taxon>
        <taxon>Chlorellaceae</taxon>
        <taxon>Chlorella clade</taxon>
        <taxon>Chlorella</taxon>
    </lineage>
</organism>
<feature type="compositionally biased region" description="Low complexity" evidence="2">
    <location>
        <begin position="37"/>
        <end position="49"/>
    </location>
</feature>
<dbReference type="OrthoDB" id="515959at2759"/>
<dbReference type="PANTHER" id="PTHR47605">
    <property type="entry name" value="TRANSCRIPTIONAL ELONGATION REGULATOR MINIYO"/>
    <property type="match status" value="1"/>
</dbReference>
<dbReference type="InterPro" id="IPR013930">
    <property type="entry name" value="RPAP1_N"/>
</dbReference>
<proteinExistence type="inferred from homology"/>
<keyword evidence="6" id="KW-1185">Reference proteome</keyword>
<dbReference type="Pfam" id="PF08620">
    <property type="entry name" value="RPAP1_C"/>
    <property type="match status" value="1"/>
</dbReference>
<dbReference type="PANTHER" id="PTHR47605:SF2">
    <property type="entry name" value="TRANSCRIPTIONAL ELONGATION REGULATOR MINIYO"/>
    <property type="match status" value="1"/>
</dbReference>
<comment type="similarity">
    <text evidence="1">Belongs to the RPAP1 family.</text>
</comment>
<feature type="compositionally biased region" description="Low complexity" evidence="2">
    <location>
        <begin position="67"/>
        <end position="92"/>
    </location>
</feature>
<comment type="caution">
    <text evidence="5">The sequence shown here is derived from an EMBL/GenBank/DDBJ whole genome shotgun (WGS) entry which is preliminary data.</text>
</comment>
<dbReference type="Proteomes" id="UP000239899">
    <property type="component" value="Unassembled WGS sequence"/>
</dbReference>
<name>A0A2P6TZ58_CHLSO</name>
<dbReference type="InterPro" id="IPR013929">
    <property type="entry name" value="RPAP1_C"/>
</dbReference>
<evidence type="ECO:0000313" key="5">
    <source>
        <dbReference type="EMBL" id="PRW59348.1"/>
    </source>
</evidence>
<gene>
    <name evidence="5" type="ORF">C2E21_2118</name>
</gene>
<dbReference type="Pfam" id="PF08621">
    <property type="entry name" value="RPAP1_N"/>
    <property type="match status" value="1"/>
</dbReference>
<feature type="compositionally biased region" description="Low complexity" evidence="2">
    <location>
        <begin position="582"/>
        <end position="592"/>
    </location>
</feature>
<evidence type="ECO:0000256" key="1">
    <source>
        <dbReference type="ARBA" id="ARBA00009953"/>
    </source>
</evidence>
<feature type="compositionally biased region" description="Pro residues" evidence="2">
    <location>
        <begin position="27"/>
        <end position="36"/>
    </location>
</feature>
<dbReference type="InterPro" id="IPR055326">
    <property type="entry name" value="MINIYO"/>
</dbReference>
<feature type="region of interest" description="Disordered" evidence="2">
    <location>
        <begin position="140"/>
        <end position="213"/>
    </location>
</feature>
<reference evidence="5 6" key="1">
    <citation type="journal article" date="2018" name="Plant J.">
        <title>Genome sequences of Chlorella sorokiniana UTEX 1602 and Micractinium conductrix SAG 241.80: implications to maltose excretion by a green alga.</title>
        <authorList>
            <person name="Arriola M.B."/>
            <person name="Velmurugan N."/>
            <person name="Zhang Y."/>
            <person name="Plunkett M.H."/>
            <person name="Hondzo H."/>
            <person name="Barney B.M."/>
        </authorList>
    </citation>
    <scope>NUCLEOTIDE SEQUENCE [LARGE SCALE GENOMIC DNA]</scope>
    <source>
        <strain evidence="6">UTEX 1602</strain>
    </source>
</reference>
<feature type="region of interest" description="Disordered" evidence="2">
    <location>
        <begin position="233"/>
        <end position="259"/>
    </location>
</feature>
<evidence type="ECO:0000313" key="6">
    <source>
        <dbReference type="Proteomes" id="UP000239899"/>
    </source>
</evidence>
<feature type="region of interest" description="Disordered" evidence="2">
    <location>
        <begin position="575"/>
        <end position="594"/>
    </location>
</feature>
<accession>A0A2P6TZ58</accession>